<dbReference type="EC" id="7.1.1.8" evidence="2"/>
<feature type="transmembrane region" description="Helical" evidence="7">
    <location>
        <begin position="377"/>
        <end position="397"/>
    </location>
</feature>
<organism evidence="9 10">
    <name type="scientific">Agromyces tropicus</name>
    <dbReference type="NCBI Taxonomy" id="555371"/>
    <lineage>
        <taxon>Bacteria</taxon>
        <taxon>Bacillati</taxon>
        <taxon>Actinomycetota</taxon>
        <taxon>Actinomycetes</taxon>
        <taxon>Micrococcales</taxon>
        <taxon>Microbacteriaceae</taxon>
        <taxon>Agromyces</taxon>
    </lineage>
</organism>
<evidence type="ECO:0000256" key="4">
    <source>
        <dbReference type="ARBA" id="ARBA00029351"/>
    </source>
</evidence>
<feature type="transmembrane region" description="Helical" evidence="7">
    <location>
        <begin position="48"/>
        <end position="72"/>
    </location>
</feature>
<dbReference type="Pfam" id="PF13631">
    <property type="entry name" value="Cytochrom_B_N_2"/>
    <property type="match status" value="1"/>
</dbReference>
<feature type="transmembrane region" description="Helical" evidence="7">
    <location>
        <begin position="409"/>
        <end position="433"/>
    </location>
</feature>
<evidence type="ECO:0000313" key="10">
    <source>
        <dbReference type="Proteomes" id="UP001501196"/>
    </source>
</evidence>
<evidence type="ECO:0000256" key="5">
    <source>
        <dbReference type="ARBA" id="ARBA00029568"/>
    </source>
</evidence>
<evidence type="ECO:0000256" key="6">
    <source>
        <dbReference type="SAM" id="MobiDB-lite"/>
    </source>
</evidence>
<feature type="transmembrane region" description="Helical" evidence="7">
    <location>
        <begin position="335"/>
        <end position="357"/>
    </location>
</feature>
<dbReference type="InterPro" id="IPR036150">
    <property type="entry name" value="Cyt_b/b6_C_sf"/>
</dbReference>
<dbReference type="PROSITE" id="PS51002">
    <property type="entry name" value="CYTB_NTER"/>
    <property type="match status" value="1"/>
</dbReference>
<accession>A0ABN2UET5</accession>
<sequence length="563" mass="60523">MRRTTTPHHSITDRLAARLGDETVFGRRVRDIRADLERRVVPTHWTNLFGVVAMACLVVLTVTGVWLMFFYVPSGDPRTYGGTYAPLRGAEVSAAYASTMRITFDVPGGLLMRQAHHWAALLLPAAILMQLVTAYFTGGFRRPRRGMWVLLFLVFVASLAGGWSGYALPDDLLSGTGLRITEGIALGIPVVGTWLASLLFGGSFPGEVIAHLYPLHVAVVPAVLVALIAARVYAAWRIGPAQFPGLGRTERRVVGVPLLPTAAARAGGLFLIVAGLLLVISATVTINPIQVYGPASSGDAGAGSQPDWYTGFLDGALRLVPPGWEIVLFDRTWTLAILVPLAVVTIALGVVAAYPFLEELLTGDIRRHHLLDRPRTAPTRTGIGVAGLVFFGTLQLAGSADLVATHLHVTFEGIIAALQVTLVLGPFAAFSIARRACLGLQRRDLDRLRHGVETGRLVRLPGGEVIEVHRPLDAVERARIARPEAPRPLELRPDARGRLPLARRARVGMSRWFVGAPLEVEAAASPELEGSRSRPEREPEPAPDPTAATAAPRHPLEAPAPPS</sequence>
<keyword evidence="7" id="KW-0472">Membrane</keyword>
<comment type="cofactor">
    <cofactor evidence="1">
        <name>heme</name>
        <dbReference type="ChEBI" id="CHEBI:30413"/>
    </cofactor>
</comment>
<evidence type="ECO:0000256" key="3">
    <source>
        <dbReference type="ARBA" id="ARBA00016116"/>
    </source>
</evidence>
<feature type="transmembrane region" description="Helical" evidence="7">
    <location>
        <begin position="212"/>
        <end position="236"/>
    </location>
</feature>
<name>A0ABN2UET5_9MICO</name>
<dbReference type="SUPFAM" id="SSF81648">
    <property type="entry name" value="a domain/subunit of cytochrome bc1 complex (Ubiquinol-cytochrome c reductase)"/>
    <property type="match status" value="1"/>
</dbReference>
<proteinExistence type="predicted"/>
<dbReference type="InterPro" id="IPR005797">
    <property type="entry name" value="Cyt_b/b6_N"/>
</dbReference>
<dbReference type="EMBL" id="BAAAPW010000002">
    <property type="protein sequence ID" value="GAA2036050.1"/>
    <property type="molecule type" value="Genomic_DNA"/>
</dbReference>
<evidence type="ECO:0000256" key="2">
    <source>
        <dbReference type="ARBA" id="ARBA00012951"/>
    </source>
</evidence>
<dbReference type="InterPro" id="IPR027387">
    <property type="entry name" value="Cytb/b6-like_sf"/>
</dbReference>
<dbReference type="RefSeq" id="WP_344372853.1">
    <property type="nucleotide sequence ID" value="NZ_BAAAPW010000002.1"/>
</dbReference>
<feature type="compositionally biased region" description="Basic and acidic residues" evidence="6">
    <location>
        <begin position="529"/>
        <end position="540"/>
    </location>
</feature>
<keyword evidence="10" id="KW-1185">Reference proteome</keyword>
<evidence type="ECO:0000313" key="9">
    <source>
        <dbReference type="EMBL" id="GAA2036050.1"/>
    </source>
</evidence>
<dbReference type="Proteomes" id="UP001501196">
    <property type="component" value="Unassembled WGS sequence"/>
</dbReference>
<dbReference type="InterPro" id="IPR016174">
    <property type="entry name" value="Di-haem_cyt_TM"/>
</dbReference>
<keyword evidence="7" id="KW-1133">Transmembrane helix</keyword>
<evidence type="ECO:0000256" key="7">
    <source>
        <dbReference type="SAM" id="Phobius"/>
    </source>
</evidence>
<dbReference type="PANTHER" id="PTHR19271:SF16">
    <property type="entry name" value="CYTOCHROME B"/>
    <property type="match status" value="1"/>
</dbReference>
<gene>
    <name evidence="9" type="ORF">GCM10009819_20750</name>
</gene>
<feature type="transmembrane region" description="Helical" evidence="7">
    <location>
        <begin position="180"/>
        <end position="200"/>
    </location>
</feature>
<feature type="region of interest" description="Disordered" evidence="6">
    <location>
        <begin position="523"/>
        <end position="563"/>
    </location>
</feature>
<comment type="catalytic activity">
    <reaction evidence="4">
        <text>a quinol + 2 Fe(III)-[cytochrome c](out) = a quinone + 2 Fe(II)-[cytochrome c](out) + 2 H(+)(out)</text>
        <dbReference type="Rhea" id="RHEA:11484"/>
        <dbReference type="Rhea" id="RHEA-COMP:10350"/>
        <dbReference type="Rhea" id="RHEA-COMP:14399"/>
        <dbReference type="ChEBI" id="CHEBI:15378"/>
        <dbReference type="ChEBI" id="CHEBI:24646"/>
        <dbReference type="ChEBI" id="CHEBI:29033"/>
        <dbReference type="ChEBI" id="CHEBI:29034"/>
        <dbReference type="ChEBI" id="CHEBI:132124"/>
        <dbReference type="EC" id="7.1.1.8"/>
    </reaction>
</comment>
<feature type="transmembrane region" description="Helical" evidence="7">
    <location>
        <begin position="115"/>
        <end position="136"/>
    </location>
</feature>
<feature type="domain" description="Cytochrome b/b6 N-terminal region profile" evidence="8">
    <location>
        <begin position="11"/>
        <end position="244"/>
    </location>
</feature>
<feature type="transmembrane region" description="Helical" evidence="7">
    <location>
        <begin position="256"/>
        <end position="280"/>
    </location>
</feature>
<keyword evidence="7" id="KW-0812">Transmembrane</keyword>
<feature type="transmembrane region" description="Helical" evidence="7">
    <location>
        <begin position="148"/>
        <end position="168"/>
    </location>
</feature>
<dbReference type="SUPFAM" id="SSF81342">
    <property type="entry name" value="Transmembrane di-heme cytochromes"/>
    <property type="match status" value="1"/>
</dbReference>
<comment type="caution">
    <text evidence="9">The sequence shown here is derived from an EMBL/GenBank/DDBJ whole genome shotgun (WGS) entry which is preliminary data.</text>
</comment>
<evidence type="ECO:0000259" key="8">
    <source>
        <dbReference type="PROSITE" id="PS51002"/>
    </source>
</evidence>
<evidence type="ECO:0000256" key="1">
    <source>
        <dbReference type="ARBA" id="ARBA00001971"/>
    </source>
</evidence>
<dbReference type="Gene3D" id="1.20.810.10">
    <property type="entry name" value="Cytochrome Bc1 Complex, Chain C"/>
    <property type="match status" value="1"/>
</dbReference>
<reference evidence="9 10" key="1">
    <citation type="journal article" date="2019" name="Int. J. Syst. Evol. Microbiol.">
        <title>The Global Catalogue of Microorganisms (GCM) 10K type strain sequencing project: providing services to taxonomists for standard genome sequencing and annotation.</title>
        <authorList>
            <consortium name="The Broad Institute Genomics Platform"/>
            <consortium name="The Broad Institute Genome Sequencing Center for Infectious Disease"/>
            <person name="Wu L."/>
            <person name="Ma J."/>
        </authorList>
    </citation>
    <scope>NUCLEOTIDE SEQUENCE [LARGE SCALE GENOMIC DNA]</scope>
    <source>
        <strain evidence="9 10">JCM 15672</strain>
    </source>
</reference>
<protein>
    <recommendedName>
        <fullName evidence="3">Cytochrome bc1 complex cytochrome b subunit</fullName>
        <ecNumber evidence="2">7.1.1.8</ecNumber>
    </recommendedName>
    <alternativeName>
        <fullName evidence="5">Cytochrome bc1 reductase complex subunit QcrB</fullName>
    </alternativeName>
</protein>
<dbReference type="PANTHER" id="PTHR19271">
    <property type="entry name" value="CYTOCHROME B"/>
    <property type="match status" value="1"/>
</dbReference>